<sequence>MYLHLRVEVHFETRTQYHLLETQCIYYNVYYSEQLLHCRYYYQGST</sequence>
<dbReference type="EMBL" id="UZAK01000748">
    <property type="protein sequence ID" value="VDO64967.1"/>
    <property type="molecule type" value="Genomic_DNA"/>
</dbReference>
<dbReference type="Proteomes" id="UP000279833">
    <property type="component" value="Unassembled WGS sequence"/>
</dbReference>
<proteinExistence type="predicted"/>
<evidence type="ECO:0000313" key="3">
    <source>
        <dbReference type="WBParaSite" id="SCUD_0000099201-mRNA-1"/>
    </source>
</evidence>
<reference evidence="1 2" key="2">
    <citation type="submission" date="2018-11" db="EMBL/GenBank/DDBJ databases">
        <authorList>
            <consortium name="Pathogen Informatics"/>
        </authorList>
    </citation>
    <scope>NUCLEOTIDE SEQUENCE [LARGE SCALE GENOMIC DNA]</scope>
    <source>
        <strain evidence="1">Dakar</strain>
        <strain evidence="2">Dakar, Senegal</strain>
    </source>
</reference>
<name>A0A183JE80_9TREM</name>
<evidence type="ECO:0000313" key="1">
    <source>
        <dbReference type="EMBL" id="VDO64967.1"/>
    </source>
</evidence>
<organism evidence="3">
    <name type="scientific">Schistosoma curassoni</name>
    <dbReference type="NCBI Taxonomy" id="6186"/>
    <lineage>
        <taxon>Eukaryota</taxon>
        <taxon>Metazoa</taxon>
        <taxon>Spiralia</taxon>
        <taxon>Lophotrochozoa</taxon>
        <taxon>Platyhelminthes</taxon>
        <taxon>Trematoda</taxon>
        <taxon>Digenea</taxon>
        <taxon>Strigeidida</taxon>
        <taxon>Schistosomatoidea</taxon>
        <taxon>Schistosomatidae</taxon>
        <taxon>Schistosoma</taxon>
    </lineage>
</organism>
<evidence type="ECO:0000313" key="2">
    <source>
        <dbReference type="Proteomes" id="UP000279833"/>
    </source>
</evidence>
<dbReference type="WBParaSite" id="SCUD_0000099201-mRNA-1">
    <property type="protein sequence ID" value="SCUD_0000099201-mRNA-1"/>
    <property type="gene ID" value="SCUD_0000099201"/>
</dbReference>
<reference evidence="3" key="1">
    <citation type="submission" date="2016-06" db="UniProtKB">
        <authorList>
            <consortium name="WormBaseParasite"/>
        </authorList>
    </citation>
    <scope>IDENTIFICATION</scope>
</reference>
<accession>A0A183JE80</accession>
<dbReference type="AlphaFoldDB" id="A0A183JE80"/>
<gene>
    <name evidence="1" type="ORF">SCUD_LOCUS993</name>
</gene>
<keyword evidence="2" id="KW-1185">Reference proteome</keyword>
<protein>
    <submittedName>
        <fullName evidence="1 3">Uncharacterized protein</fullName>
    </submittedName>
</protein>